<feature type="transmembrane region" description="Helical" evidence="1">
    <location>
        <begin position="251"/>
        <end position="270"/>
    </location>
</feature>
<comment type="caution">
    <text evidence="3">The sequence shown here is derived from an EMBL/GenBank/DDBJ whole genome shotgun (WGS) entry which is preliminary data.</text>
</comment>
<proteinExistence type="predicted"/>
<accession>A0ABW3KBP2</accession>
<dbReference type="Pfam" id="PF04235">
    <property type="entry name" value="DUF418"/>
    <property type="match status" value="1"/>
</dbReference>
<feature type="domain" description="DUF418" evidence="2">
    <location>
        <begin position="269"/>
        <end position="432"/>
    </location>
</feature>
<feature type="transmembrane region" description="Helical" evidence="1">
    <location>
        <begin position="20"/>
        <end position="42"/>
    </location>
</feature>
<dbReference type="RefSeq" id="WP_377586244.1">
    <property type="nucleotide sequence ID" value="NZ_JBHTKA010000016.1"/>
</dbReference>
<dbReference type="EMBL" id="JBHTKA010000016">
    <property type="protein sequence ID" value="MFD1003488.1"/>
    <property type="molecule type" value="Genomic_DNA"/>
</dbReference>
<feature type="transmembrane region" description="Helical" evidence="1">
    <location>
        <begin position="112"/>
        <end position="128"/>
    </location>
</feature>
<dbReference type="PANTHER" id="PTHR30590:SF2">
    <property type="entry name" value="INNER MEMBRANE PROTEIN"/>
    <property type="match status" value="1"/>
</dbReference>
<reference evidence="4" key="1">
    <citation type="journal article" date="2019" name="Int. J. Syst. Evol. Microbiol.">
        <title>The Global Catalogue of Microorganisms (GCM) 10K type strain sequencing project: providing services to taxonomists for standard genome sequencing and annotation.</title>
        <authorList>
            <consortium name="The Broad Institute Genomics Platform"/>
            <consortium name="The Broad Institute Genome Sequencing Center for Infectious Disease"/>
            <person name="Wu L."/>
            <person name="Ma J."/>
        </authorList>
    </citation>
    <scope>NUCLEOTIDE SEQUENCE [LARGE SCALE GENOMIC DNA]</scope>
    <source>
        <strain evidence="4">CCUG 58938</strain>
    </source>
</reference>
<feature type="transmembrane region" description="Helical" evidence="1">
    <location>
        <begin position="394"/>
        <end position="417"/>
    </location>
</feature>
<keyword evidence="4" id="KW-1185">Reference proteome</keyword>
<keyword evidence="1" id="KW-0472">Membrane</keyword>
<dbReference type="PANTHER" id="PTHR30590">
    <property type="entry name" value="INNER MEMBRANE PROTEIN"/>
    <property type="match status" value="1"/>
</dbReference>
<name>A0ABW3KBP2_9BACT</name>
<dbReference type="Proteomes" id="UP001597112">
    <property type="component" value="Unassembled WGS sequence"/>
</dbReference>
<feature type="transmembrane region" description="Helical" evidence="1">
    <location>
        <begin position="368"/>
        <end position="387"/>
    </location>
</feature>
<feature type="transmembrane region" description="Helical" evidence="1">
    <location>
        <begin position="282"/>
        <end position="301"/>
    </location>
</feature>
<feature type="transmembrane region" description="Helical" evidence="1">
    <location>
        <begin position="148"/>
        <end position="166"/>
    </location>
</feature>
<evidence type="ECO:0000259" key="2">
    <source>
        <dbReference type="Pfam" id="PF04235"/>
    </source>
</evidence>
<evidence type="ECO:0000313" key="3">
    <source>
        <dbReference type="EMBL" id="MFD1003488.1"/>
    </source>
</evidence>
<evidence type="ECO:0000313" key="4">
    <source>
        <dbReference type="Proteomes" id="UP001597112"/>
    </source>
</evidence>
<keyword evidence="1" id="KW-1133">Transmembrane helix</keyword>
<keyword evidence="1" id="KW-0812">Transmembrane</keyword>
<feature type="transmembrane region" description="Helical" evidence="1">
    <location>
        <begin position="62"/>
        <end position="91"/>
    </location>
</feature>
<dbReference type="InterPro" id="IPR052529">
    <property type="entry name" value="Bact_Transport_Assoc"/>
</dbReference>
<evidence type="ECO:0000256" key="1">
    <source>
        <dbReference type="SAM" id="Phobius"/>
    </source>
</evidence>
<organism evidence="3 4">
    <name type="scientific">Ohtaekwangia kribbensis</name>
    <dbReference type="NCBI Taxonomy" id="688913"/>
    <lineage>
        <taxon>Bacteria</taxon>
        <taxon>Pseudomonadati</taxon>
        <taxon>Bacteroidota</taxon>
        <taxon>Cytophagia</taxon>
        <taxon>Cytophagales</taxon>
        <taxon>Fulvivirgaceae</taxon>
        <taxon>Ohtaekwangia</taxon>
    </lineage>
</organism>
<gene>
    <name evidence="3" type="ORF">ACFQ21_29455</name>
</gene>
<sequence length="441" mass="51034">MTISTPTQTGAPISQSERIVVLDSVRGIAILGILLMNIGLFALPNPIGHDPSVMKESGLNYYWWYITSVFFDGTQRALFSMLFGAGIILFIGRQENRSEGLQPADYFFRRQLWLIAFSLFDVFILLWNGDILLDYACFGMILFTFRKLQPRTLIIAAAVCLALMLVRENRDFYQRKSIIIKGEAVAAIDTTKTKLTEDQKAALEKMTAFKKRTTPEGKQKRVEEAKREVLGNYARVYEYRTNDYLDNLGRFIFLYAWDILVFFFLGMAFYKNGVLTGKASVSIYAWMAILGLAIGIPLAYLRVQAQINYNFNGYEYVKNVPLQFYQLDRVARSLGLLGVIMLLYKSGLFNWFFRMLQPVGQMALTNYLSQSLICGLLFSGFAFGLYGKLERYEVYNVVLIIWVFQIIFCNIWMRYFLYGPAEWLWRSLTYWKKQPLVKRLN</sequence>
<protein>
    <submittedName>
        <fullName evidence="3">DUF418 domain-containing protein</fullName>
    </submittedName>
</protein>
<dbReference type="InterPro" id="IPR007349">
    <property type="entry name" value="DUF418"/>
</dbReference>
<feature type="transmembrane region" description="Helical" evidence="1">
    <location>
        <begin position="334"/>
        <end position="353"/>
    </location>
</feature>